<keyword evidence="9" id="KW-1185">Reference proteome</keyword>
<dbReference type="RefSeq" id="WP_203901397.1">
    <property type="nucleotide sequence ID" value="NZ_BOPF01000018.1"/>
</dbReference>
<protein>
    <submittedName>
        <fullName evidence="8">Membrane protein</fullName>
    </submittedName>
</protein>
<keyword evidence="4 6" id="KW-1133">Transmembrane helix</keyword>
<sequence>MDWTFGTFLWATLVVFFWFAVAWSFICVFGDILRREMSGWAKAGWMLLIVFLPFFGALAYIVARPAEPIDTRPLHTALRGGGTPDDDLAARLRDDGRLSPAEYERLRRQAALRARSV</sequence>
<evidence type="ECO:0000313" key="8">
    <source>
        <dbReference type="EMBL" id="GIJ47894.1"/>
    </source>
</evidence>
<accession>A0A8J3YLW1</accession>
<dbReference type="Proteomes" id="UP000619260">
    <property type="component" value="Unassembled WGS sequence"/>
</dbReference>
<evidence type="ECO:0000256" key="3">
    <source>
        <dbReference type="ARBA" id="ARBA00022692"/>
    </source>
</evidence>
<evidence type="ECO:0000256" key="5">
    <source>
        <dbReference type="ARBA" id="ARBA00023136"/>
    </source>
</evidence>
<gene>
    <name evidence="8" type="ORF">Val02_47800</name>
</gene>
<proteinExistence type="predicted"/>
<comment type="subcellular location">
    <subcellularLocation>
        <location evidence="1">Cell membrane</location>
        <topology evidence="1">Multi-pass membrane protein</topology>
    </subcellularLocation>
</comment>
<evidence type="ECO:0000256" key="1">
    <source>
        <dbReference type="ARBA" id="ARBA00004651"/>
    </source>
</evidence>
<name>A0A8J3YLW1_9ACTN</name>
<feature type="transmembrane region" description="Helical" evidence="6">
    <location>
        <begin position="6"/>
        <end position="33"/>
    </location>
</feature>
<organism evidence="8 9">
    <name type="scientific">Virgisporangium aliadipatigenens</name>
    <dbReference type="NCBI Taxonomy" id="741659"/>
    <lineage>
        <taxon>Bacteria</taxon>
        <taxon>Bacillati</taxon>
        <taxon>Actinomycetota</taxon>
        <taxon>Actinomycetes</taxon>
        <taxon>Micromonosporales</taxon>
        <taxon>Micromonosporaceae</taxon>
        <taxon>Virgisporangium</taxon>
    </lineage>
</organism>
<feature type="transmembrane region" description="Helical" evidence="6">
    <location>
        <begin position="45"/>
        <end position="63"/>
    </location>
</feature>
<feature type="domain" description="Cardiolipin synthase N-terminal" evidence="7">
    <location>
        <begin position="29"/>
        <end position="64"/>
    </location>
</feature>
<dbReference type="InterPro" id="IPR027379">
    <property type="entry name" value="CLS_N"/>
</dbReference>
<dbReference type="AlphaFoldDB" id="A0A8J3YLW1"/>
<keyword evidence="5 6" id="KW-0472">Membrane</keyword>
<evidence type="ECO:0000256" key="6">
    <source>
        <dbReference type="SAM" id="Phobius"/>
    </source>
</evidence>
<keyword evidence="2" id="KW-1003">Cell membrane</keyword>
<evidence type="ECO:0000256" key="4">
    <source>
        <dbReference type="ARBA" id="ARBA00022989"/>
    </source>
</evidence>
<dbReference type="GO" id="GO:0005886">
    <property type="term" value="C:plasma membrane"/>
    <property type="evidence" value="ECO:0007669"/>
    <property type="project" value="UniProtKB-SubCell"/>
</dbReference>
<evidence type="ECO:0000256" key="2">
    <source>
        <dbReference type="ARBA" id="ARBA00022475"/>
    </source>
</evidence>
<dbReference type="Pfam" id="PF13396">
    <property type="entry name" value="PLDc_N"/>
    <property type="match status" value="1"/>
</dbReference>
<reference evidence="8" key="1">
    <citation type="submission" date="2021-01" db="EMBL/GenBank/DDBJ databases">
        <title>Whole genome shotgun sequence of Virgisporangium aliadipatigenens NBRC 105644.</title>
        <authorList>
            <person name="Komaki H."/>
            <person name="Tamura T."/>
        </authorList>
    </citation>
    <scope>NUCLEOTIDE SEQUENCE</scope>
    <source>
        <strain evidence="8">NBRC 105644</strain>
    </source>
</reference>
<evidence type="ECO:0000259" key="7">
    <source>
        <dbReference type="Pfam" id="PF13396"/>
    </source>
</evidence>
<keyword evidence="3 6" id="KW-0812">Transmembrane</keyword>
<comment type="caution">
    <text evidence="8">The sequence shown here is derived from an EMBL/GenBank/DDBJ whole genome shotgun (WGS) entry which is preliminary data.</text>
</comment>
<evidence type="ECO:0000313" key="9">
    <source>
        <dbReference type="Proteomes" id="UP000619260"/>
    </source>
</evidence>
<dbReference type="EMBL" id="BOPF01000018">
    <property type="protein sequence ID" value="GIJ47894.1"/>
    <property type="molecule type" value="Genomic_DNA"/>
</dbReference>